<keyword evidence="4" id="KW-0804">Transcription</keyword>
<evidence type="ECO:0000259" key="8">
    <source>
        <dbReference type="PROSITE" id="PS51032"/>
    </source>
</evidence>
<evidence type="ECO:0000256" key="5">
    <source>
        <dbReference type="ARBA" id="ARBA00023242"/>
    </source>
</evidence>
<protein>
    <recommendedName>
        <fullName evidence="8">AP2/ERF domain-containing protein</fullName>
    </recommendedName>
</protein>
<feature type="region of interest" description="Disordered" evidence="7">
    <location>
        <begin position="85"/>
        <end position="104"/>
    </location>
</feature>
<accession>A0A498JWX1</accession>
<dbReference type="GO" id="GO:0003700">
    <property type="term" value="F:DNA-binding transcription factor activity"/>
    <property type="evidence" value="ECO:0007669"/>
    <property type="project" value="InterPro"/>
</dbReference>
<keyword evidence="2" id="KW-0805">Transcription regulation</keyword>
<dbReference type="Pfam" id="PF00847">
    <property type="entry name" value="AP2"/>
    <property type="match status" value="1"/>
</dbReference>
<dbReference type="GO" id="GO:0003677">
    <property type="term" value="F:DNA binding"/>
    <property type="evidence" value="ECO:0007669"/>
    <property type="project" value="UniProtKB-KW"/>
</dbReference>
<evidence type="ECO:0000313" key="9">
    <source>
        <dbReference type="EMBL" id="RXH98284.1"/>
    </source>
</evidence>
<keyword evidence="5" id="KW-0539">Nucleus</keyword>
<dbReference type="STRING" id="3750.A0A498JWX1"/>
<feature type="domain" description="AP2/ERF" evidence="8">
    <location>
        <begin position="106"/>
        <end position="164"/>
    </location>
</feature>
<dbReference type="GO" id="GO:0009873">
    <property type="term" value="P:ethylene-activated signaling pathway"/>
    <property type="evidence" value="ECO:0007669"/>
    <property type="project" value="InterPro"/>
</dbReference>
<evidence type="ECO:0000256" key="1">
    <source>
        <dbReference type="ARBA" id="ARBA00004123"/>
    </source>
</evidence>
<dbReference type="Gramene" id="mRNA:MD05G0165700">
    <property type="protein sequence ID" value="CDS:MD05G0165700.1"/>
    <property type="gene ID" value="MD05G0165700"/>
</dbReference>
<dbReference type="CDD" id="cd00018">
    <property type="entry name" value="AP2"/>
    <property type="match status" value="1"/>
</dbReference>
<dbReference type="OrthoDB" id="670255at2759"/>
<comment type="subcellular location">
    <subcellularLocation>
        <location evidence="1">Nucleus</location>
    </subcellularLocation>
</comment>
<evidence type="ECO:0000256" key="7">
    <source>
        <dbReference type="SAM" id="MobiDB-lite"/>
    </source>
</evidence>
<name>A0A498JWX1_MALDO</name>
<dbReference type="PANTHER" id="PTHR31190:SF72">
    <property type="entry name" value="AP2 DOMAIN CONTAINING PROTEIN, EXPRESSED"/>
    <property type="match status" value="1"/>
</dbReference>
<evidence type="ECO:0000256" key="4">
    <source>
        <dbReference type="ARBA" id="ARBA00023163"/>
    </source>
</evidence>
<keyword evidence="10" id="KW-1185">Reference proteome</keyword>
<comment type="caution">
    <text evidence="9">The sequence shown here is derived from an EMBL/GenBank/DDBJ whole genome shotgun (WGS) entry which is preliminary data.</text>
</comment>
<evidence type="ECO:0000256" key="3">
    <source>
        <dbReference type="ARBA" id="ARBA00023125"/>
    </source>
</evidence>
<dbReference type="InterPro" id="IPR036955">
    <property type="entry name" value="AP2/ERF_dom_sf"/>
</dbReference>
<dbReference type="SUPFAM" id="SSF54171">
    <property type="entry name" value="DNA-binding domain"/>
    <property type="match status" value="1"/>
</dbReference>
<dbReference type="SMART" id="SM00380">
    <property type="entry name" value="AP2"/>
    <property type="match status" value="1"/>
</dbReference>
<dbReference type="SMR" id="A0A498JWX1"/>
<dbReference type="PRINTS" id="PR00367">
    <property type="entry name" value="ETHRSPELEMNT"/>
</dbReference>
<keyword evidence="3" id="KW-0238">DNA-binding</keyword>
<dbReference type="PANTHER" id="PTHR31190">
    <property type="entry name" value="DNA-BINDING DOMAIN"/>
    <property type="match status" value="1"/>
</dbReference>
<dbReference type="Gene3D" id="3.30.730.10">
    <property type="entry name" value="AP2/ERF domain"/>
    <property type="match status" value="1"/>
</dbReference>
<comment type="similarity">
    <text evidence="6">Belongs to the AP2/ERF transcription factor family. ERF subfamily.</text>
</comment>
<organism evidence="9 10">
    <name type="scientific">Malus domestica</name>
    <name type="common">Apple</name>
    <name type="synonym">Pyrus malus</name>
    <dbReference type="NCBI Taxonomy" id="3750"/>
    <lineage>
        <taxon>Eukaryota</taxon>
        <taxon>Viridiplantae</taxon>
        <taxon>Streptophyta</taxon>
        <taxon>Embryophyta</taxon>
        <taxon>Tracheophyta</taxon>
        <taxon>Spermatophyta</taxon>
        <taxon>Magnoliopsida</taxon>
        <taxon>eudicotyledons</taxon>
        <taxon>Gunneridae</taxon>
        <taxon>Pentapetalae</taxon>
        <taxon>rosids</taxon>
        <taxon>fabids</taxon>
        <taxon>Rosales</taxon>
        <taxon>Rosaceae</taxon>
        <taxon>Amygdaloideae</taxon>
        <taxon>Maleae</taxon>
        <taxon>Malus</taxon>
    </lineage>
</organism>
<dbReference type="PROSITE" id="PS51032">
    <property type="entry name" value="AP2_ERF"/>
    <property type="match status" value="1"/>
</dbReference>
<evidence type="ECO:0000256" key="2">
    <source>
        <dbReference type="ARBA" id="ARBA00023015"/>
    </source>
</evidence>
<reference evidence="9 10" key="1">
    <citation type="submission" date="2018-10" db="EMBL/GenBank/DDBJ databases">
        <title>A high-quality apple genome assembly.</title>
        <authorList>
            <person name="Hu J."/>
        </authorList>
    </citation>
    <scope>NUCLEOTIDE SEQUENCE [LARGE SCALE GENOMIC DNA]</scope>
    <source>
        <strain evidence="10">cv. HFTH1</strain>
        <tissue evidence="9">Young leaf</tissue>
    </source>
</reference>
<evidence type="ECO:0000313" key="10">
    <source>
        <dbReference type="Proteomes" id="UP000290289"/>
    </source>
</evidence>
<sequence length="253" mass="28595">MEMESAFFQFSSPSDFSSDSSFGSLDCFSWDDESLLLPFNGHELMNFSASNINDSLDMLLYDVVARGAKQTFVAQNEANSFNRVKEEEVTSANNQPLEEKSTKEKAYRGVRRRPWGKYAAEIRDSTRNGIRVWLGTFDSPEAAALAYDQAAFALRGSLAVLNFPAQVVQESLQEIKYKHDEACSPVIALKRRHSMKRKSMHKKCNKPVSQNTDQRKVNEVLPQNVMVLEDLGVEYLEELLDISSCGSNNWCPQ</sequence>
<dbReference type="FunFam" id="3.30.730.10:FF:000001">
    <property type="entry name" value="Ethylene-responsive transcription factor 2"/>
    <property type="match status" value="1"/>
</dbReference>
<dbReference type="InterPro" id="IPR001471">
    <property type="entry name" value="AP2/ERF_dom"/>
</dbReference>
<proteinExistence type="inferred from homology"/>
<dbReference type="EMBL" id="RDQH01000331">
    <property type="protein sequence ID" value="RXH98284.1"/>
    <property type="molecule type" value="Genomic_DNA"/>
</dbReference>
<dbReference type="GO" id="GO:0005634">
    <property type="term" value="C:nucleus"/>
    <property type="evidence" value="ECO:0007669"/>
    <property type="project" value="UniProtKB-SubCell"/>
</dbReference>
<dbReference type="InterPro" id="IPR016177">
    <property type="entry name" value="DNA-bd_dom_sf"/>
</dbReference>
<gene>
    <name evidence="9" type="ORF">DVH24_010609</name>
</gene>
<dbReference type="InterPro" id="IPR044808">
    <property type="entry name" value="ERF_plant"/>
</dbReference>
<dbReference type="Proteomes" id="UP000290289">
    <property type="component" value="Chromosome 5"/>
</dbReference>
<dbReference type="AlphaFoldDB" id="A0A498JWX1"/>
<evidence type="ECO:0000256" key="6">
    <source>
        <dbReference type="ARBA" id="ARBA00024343"/>
    </source>
</evidence>